<name>A0AA37UDC8_9MICO</name>
<evidence type="ECO:0000256" key="3">
    <source>
        <dbReference type="ARBA" id="ARBA00022490"/>
    </source>
</evidence>
<dbReference type="EMBL" id="BSUL01000001">
    <property type="protein sequence ID" value="GMA27850.1"/>
    <property type="molecule type" value="Genomic_DNA"/>
</dbReference>
<dbReference type="InterPro" id="IPR003713">
    <property type="entry name" value="FliS"/>
</dbReference>
<sequence length="141" mass="15251">MTLLNPERARAEYVRKSVQSATPAQLVVMLFDRMLLDLSRAERAQQQGDFVTASTELIHAQAIVAELASALDTETWDGAAQLLSIYTFVGSEMVRANVEGDARRTRECLRILEPVADGFRQAAAATSTATASPELAARGIA</sequence>
<keyword evidence="6" id="KW-0966">Cell projection</keyword>
<dbReference type="PANTHER" id="PTHR34773:SF1">
    <property type="entry name" value="FLAGELLAR SECRETION CHAPERONE FLIS"/>
    <property type="match status" value="1"/>
</dbReference>
<dbReference type="Pfam" id="PF02561">
    <property type="entry name" value="FliS"/>
    <property type="match status" value="1"/>
</dbReference>
<comment type="similarity">
    <text evidence="2">Belongs to the FliS family.</text>
</comment>
<gene>
    <name evidence="6" type="primary">fliS</name>
    <name evidence="6" type="ORF">GCM10025874_11030</name>
</gene>
<keyword evidence="6" id="KW-0969">Cilium</keyword>
<keyword evidence="5" id="KW-0143">Chaperone</keyword>
<dbReference type="Gene3D" id="1.20.120.340">
    <property type="entry name" value="Flagellar protein FliS"/>
    <property type="match status" value="1"/>
</dbReference>
<evidence type="ECO:0000256" key="1">
    <source>
        <dbReference type="ARBA" id="ARBA00004514"/>
    </source>
</evidence>
<evidence type="ECO:0000256" key="2">
    <source>
        <dbReference type="ARBA" id="ARBA00008787"/>
    </source>
</evidence>
<evidence type="ECO:0000313" key="7">
    <source>
        <dbReference type="Proteomes" id="UP001157160"/>
    </source>
</evidence>
<comment type="caution">
    <text evidence="6">The sequence shown here is derived from an EMBL/GenBank/DDBJ whole genome shotgun (WGS) entry which is preliminary data.</text>
</comment>
<dbReference type="AlphaFoldDB" id="A0AA37UDC8"/>
<evidence type="ECO:0000256" key="4">
    <source>
        <dbReference type="ARBA" id="ARBA00022795"/>
    </source>
</evidence>
<dbReference type="InterPro" id="IPR036584">
    <property type="entry name" value="FliS_sf"/>
</dbReference>
<dbReference type="NCBIfam" id="TIGR00208">
    <property type="entry name" value="fliS"/>
    <property type="match status" value="1"/>
</dbReference>
<dbReference type="GO" id="GO:0044780">
    <property type="term" value="P:bacterial-type flagellum assembly"/>
    <property type="evidence" value="ECO:0007669"/>
    <property type="project" value="InterPro"/>
</dbReference>
<reference evidence="6 7" key="1">
    <citation type="journal article" date="2014" name="Int. J. Syst. Evol. Microbiol.">
        <title>Complete genome sequence of Corynebacterium casei LMG S-19264T (=DSM 44701T), isolated from a smear-ripened cheese.</title>
        <authorList>
            <consortium name="US DOE Joint Genome Institute (JGI-PGF)"/>
            <person name="Walter F."/>
            <person name="Albersmeier A."/>
            <person name="Kalinowski J."/>
            <person name="Ruckert C."/>
        </authorList>
    </citation>
    <scope>NUCLEOTIDE SEQUENCE [LARGE SCALE GENOMIC DNA]</scope>
    <source>
        <strain evidence="6 7">NBRC 112289</strain>
    </source>
</reference>
<organism evidence="6 7">
    <name type="scientific">Arenivirga flava</name>
    <dbReference type="NCBI Taxonomy" id="1930060"/>
    <lineage>
        <taxon>Bacteria</taxon>
        <taxon>Bacillati</taxon>
        <taxon>Actinomycetota</taxon>
        <taxon>Actinomycetes</taxon>
        <taxon>Micrococcales</taxon>
        <taxon>Microbacteriaceae</taxon>
        <taxon>Arenivirga</taxon>
    </lineage>
</organism>
<evidence type="ECO:0000313" key="6">
    <source>
        <dbReference type="EMBL" id="GMA27850.1"/>
    </source>
</evidence>
<dbReference type="GO" id="GO:0005829">
    <property type="term" value="C:cytosol"/>
    <property type="evidence" value="ECO:0007669"/>
    <property type="project" value="UniProtKB-SubCell"/>
</dbReference>
<keyword evidence="7" id="KW-1185">Reference proteome</keyword>
<keyword evidence="6" id="KW-0282">Flagellum</keyword>
<protein>
    <submittedName>
        <fullName evidence="6">Flagellar protein FliS</fullName>
    </submittedName>
</protein>
<evidence type="ECO:0000256" key="5">
    <source>
        <dbReference type="ARBA" id="ARBA00023186"/>
    </source>
</evidence>
<dbReference type="Proteomes" id="UP001157160">
    <property type="component" value="Unassembled WGS sequence"/>
</dbReference>
<proteinExistence type="inferred from homology"/>
<keyword evidence="4" id="KW-1005">Bacterial flagellum biogenesis</keyword>
<dbReference type="GO" id="GO:0071973">
    <property type="term" value="P:bacterial-type flagellum-dependent cell motility"/>
    <property type="evidence" value="ECO:0007669"/>
    <property type="project" value="TreeGrafter"/>
</dbReference>
<keyword evidence="3" id="KW-0963">Cytoplasm</keyword>
<comment type="subcellular location">
    <subcellularLocation>
        <location evidence="1">Cytoplasm</location>
        <location evidence="1">Cytosol</location>
    </subcellularLocation>
</comment>
<dbReference type="CDD" id="cd16098">
    <property type="entry name" value="FliS"/>
    <property type="match status" value="1"/>
</dbReference>
<accession>A0AA37UDC8</accession>
<dbReference type="SUPFAM" id="SSF101116">
    <property type="entry name" value="Flagellar export chaperone FliS"/>
    <property type="match status" value="1"/>
</dbReference>
<dbReference type="RefSeq" id="WP_284230787.1">
    <property type="nucleotide sequence ID" value="NZ_BSUL01000001.1"/>
</dbReference>
<dbReference type="PANTHER" id="PTHR34773">
    <property type="entry name" value="FLAGELLAR SECRETION CHAPERONE FLIS"/>
    <property type="match status" value="1"/>
</dbReference>